<dbReference type="Pfam" id="PF07898">
    <property type="entry name" value="DUF1676"/>
    <property type="match status" value="1"/>
</dbReference>
<dbReference type="VEuPathDB" id="VectorBase:AALB007680"/>
<dbReference type="InterPro" id="IPR012464">
    <property type="entry name" value="DUF1676"/>
</dbReference>
<reference evidence="1" key="2">
    <citation type="submission" date="2022-08" db="UniProtKB">
        <authorList>
            <consortium name="EnsemblMetazoa"/>
        </authorList>
    </citation>
    <scope>IDENTIFICATION</scope>
    <source>
        <strain evidence="1">STECLA/ALBI9_A</strain>
    </source>
</reference>
<keyword evidence="2" id="KW-1185">Reference proteome</keyword>
<evidence type="ECO:0008006" key="3">
    <source>
        <dbReference type="Google" id="ProtNLM"/>
    </source>
</evidence>
<dbReference type="PANTHER" id="PTHR21879">
    <property type="entry name" value="FI03362P-RELATED-RELATED"/>
    <property type="match status" value="1"/>
</dbReference>
<dbReference type="GO" id="GO:0016020">
    <property type="term" value="C:membrane"/>
    <property type="evidence" value="ECO:0007669"/>
    <property type="project" value="TreeGrafter"/>
</dbReference>
<organism evidence="1 2">
    <name type="scientific">Anopheles albimanus</name>
    <name type="common">New world malaria mosquito</name>
    <dbReference type="NCBI Taxonomy" id="7167"/>
    <lineage>
        <taxon>Eukaryota</taxon>
        <taxon>Metazoa</taxon>
        <taxon>Ecdysozoa</taxon>
        <taxon>Arthropoda</taxon>
        <taxon>Hexapoda</taxon>
        <taxon>Insecta</taxon>
        <taxon>Pterygota</taxon>
        <taxon>Neoptera</taxon>
        <taxon>Endopterygota</taxon>
        <taxon>Diptera</taxon>
        <taxon>Nematocera</taxon>
        <taxon>Culicoidea</taxon>
        <taxon>Culicidae</taxon>
        <taxon>Anophelinae</taxon>
        <taxon>Anopheles</taxon>
    </lineage>
</organism>
<evidence type="ECO:0000313" key="1">
    <source>
        <dbReference type="EnsemblMetazoa" id="AALB007680-PA"/>
    </source>
</evidence>
<dbReference type="AlphaFoldDB" id="A0A182FMC1"/>
<evidence type="ECO:0000313" key="2">
    <source>
        <dbReference type="Proteomes" id="UP000069272"/>
    </source>
</evidence>
<accession>A0A182FMC1</accession>
<proteinExistence type="predicted"/>
<dbReference type="EnsemblMetazoa" id="AALB007680-RA">
    <property type="protein sequence ID" value="AALB007680-PA"/>
    <property type="gene ID" value="AALB007680"/>
</dbReference>
<dbReference type="PANTHER" id="PTHR21879:SF8">
    <property type="entry name" value="OSIRIS 23"/>
    <property type="match status" value="1"/>
</dbReference>
<name>A0A182FMC1_ANOAL</name>
<sequence length="288" mass="31927">MRQDTRWHSLALVLVVVPFALVCKLAPAPVSGSLVRTLVLEANDLLSTCLGRNGSRWECLRNETLAMVEQLSRSQRINLLRGIYLVRTDTHRLPQAGFNERTDLDGVDGDGKLDRSGAWSSTVLGALRRILRTHLLEISLVDGGRRRQAADEEAQLLTVRFTGKPAHATEQQQQQSVEGRNRRRQQMIPMMIFGVTVFGMFIVPIAFQFLTALSGKAFLMAKLALLLASINGLKRVASTGVHYGLYHAVDHYPSPHHQPLGPGPLLYDRAETYGEGPRHLEAATLLHG</sequence>
<dbReference type="Proteomes" id="UP000069272">
    <property type="component" value="Chromosome X"/>
</dbReference>
<reference evidence="1 2" key="1">
    <citation type="journal article" date="2017" name="G3 (Bethesda)">
        <title>The Physical Genome Mapping of Anopheles albimanus Corrected Scaffold Misassemblies and Identified Interarm Rearrangements in Genus Anopheles.</title>
        <authorList>
            <person name="Artemov G.N."/>
            <person name="Peery A.N."/>
            <person name="Jiang X."/>
            <person name="Tu Z."/>
            <person name="Stegniy V.N."/>
            <person name="Sharakhova M.V."/>
            <person name="Sharakhov I.V."/>
        </authorList>
    </citation>
    <scope>NUCLEOTIDE SEQUENCE [LARGE SCALE GENOMIC DNA]</scope>
    <source>
        <strain evidence="1 2">ALBI9_A</strain>
    </source>
</reference>
<protein>
    <recommendedName>
        <fullName evidence="3">Protein osiris 23</fullName>
    </recommendedName>
</protein>